<dbReference type="EMBL" id="CP036278">
    <property type="protein sequence ID" value="QDU57317.1"/>
    <property type="molecule type" value="Genomic_DNA"/>
</dbReference>
<evidence type="ECO:0000256" key="5">
    <source>
        <dbReference type="SAM" id="SignalP"/>
    </source>
</evidence>
<dbReference type="PROSITE" id="PS50005">
    <property type="entry name" value="TPR"/>
    <property type="match status" value="2"/>
</dbReference>
<gene>
    <name evidence="6" type="primary">ycf3</name>
    <name evidence="6" type="ORF">Pan181_35320</name>
</gene>
<evidence type="ECO:0000313" key="6">
    <source>
        <dbReference type="EMBL" id="QDU57317.1"/>
    </source>
</evidence>
<dbReference type="PANTHER" id="PTHR44227">
    <property type="match status" value="1"/>
</dbReference>
<evidence type="ECO:0000313" key="7">
    <source>
        <dbReference type="Proteomes" id="UP000315750"/>
    </source>
</evidence>
<dbReference type="KEGG" id="amuc:Pan181_35320"/>
<evidence type="ECO:0000256" key="4">
    <source>
        <dbReference type="SAM" id="MobiDB-lite"/>
    </source>
</evidence>
<dbReference type="GO" id="GO:0035269">
    <property type="term" value="P:protein O-linked glycosylation via mannose"/>
    <property type="evidence" value="ECO:0007669"/>
    <property type="project" value="TreeGrafter"/>
</dbReference>
<dbReference type="InterPro" id="IPR019734">
    <property type="entry name" value="TPR_rpt"/>
</dbReference>
<feature type="signal peptide" evidence="5">
    <location>
        <begin position="1"/>
        <end position="20"/>
    </location>
</feature>
<feature type="region of interest" description="Disordered" evidence="4">
    <location>
        <begin position="312"/>
        <end position="362"/>
    </location>
</feature>
<keyword evidence="1" id="KW-0677">Repeat</keyword>
<feature type="region of interest" description="Disordered" evidence="4">
    <location>
        <begin position="97"/>
        <end position="116"/>
    </location>
</feature>
<dbReference type="Gene3D" id="1.25.40.10">
    <property type="entry name" value="Tetratricopeptide repeat domain"/>
    <property type="match status" value="2"/>
</dbReference>
<evidence type="ECO:0000256" key="1">
    <source>
        <dbReference type="ARBA" id="ARBA00022737"/>
    </source>
</evidence>
<dbReference type="Pfam" id="PF13432">
    <property type="entry name" value="TPR_16"/>
    <property type="match status" value="1"/>
</dbReference>
<dbReference type="SMART" id="SM00028">
    <property type="entry name" value="TPR"/>
    <property type="match status" value="4"/>
</dbReference>
<protein>
    <submittedName>
        <fullName evidence="6">Photosystem I assembly protein Ycf3</fullName>
    </submittedName>
</protein>
<dbReference type="InterPro" id="IPR011990">
    <property type="entry name" value="TPR-like_helical_dom_sf"/>
</dbReference>
<dbReference type="PROSITE" id="PS50293">
    <property type="entry name" value="TPR_REGION"/>
    <property type="match status" value="1"/>
</dbReference>
<name>A0A518ARG7_9BACT</name>
<dbReference type="GO" id="GO:0000030">
    <property type="term" value="F:mannosyltransferase activity"/>
    <property type="evidence" value="ECO:0007669"/>
    <property type="project" value="TreeGrafter"/>
</dbReference>
<feature type="repeat" description="TPR" evidence="3">
    <location>
        <begin position="250"/>
        <end position="283"/>
    </location>
</feature>
<dbReference type="PANTHER" id="PTHR44227:SF3">
    <property type="entry name" value="PROTEIN O-MANNOSYL-TRANSFERASE TMTC4"/>
    <property type="match status" value="1"/>
</dbReference>
<dbReference type="GO" id="GO:0030968">
    <property type="term" value="P:endoplasmic reticulum unfolded protein response"/>
    <property type="evidence" value="ECO:0007669"/>
    <property type="project" value="TreeGrafter"/>
</dbReference>
<dbReference type="OrthoDB" id="288828at2"/>
<keyword evidence="2 3" id="KW-0802">TPR repeat</keyword>
<organism evidence="6 7">
    <name type="scientific">Aeoliella mucimassa</name>
    <dbReference type="NCBI Taxonomy" id="2527972"/>
    <lineage>
        <taxon>Bacteria</taxon>
        <taxon>Pseudomonadati</taxon>
        <taxon>Planctomycetota</taxon>
        <taxon>Planctomycetia</taxon>
        <taxon>Pirellulales</taxon>
        <taxon>Lacipirellulaceae</taxon>
        <taxon>Aeoliella</taxon>
    </lineage>
</organism>
<keyword evidence="5" id="KW-0732">Signal</keyword>
<keyword evidence="7" id="KW-1185">Reference proteome</keyword>
<feature type="repeat" description="TPR" evidence="3">
    <location>
        <begin position="152"/>
        <end position="185"/>
    </location>
</feature>
<proteinExistence type="predicted"/>
<reference evidence="6 7" key="1">
    <citation type="submission" date="2019-02" db="EMBL/GenBank/DDBJ databases">
        <title>Deep-cultivation of Planctomycetes and their phenomic and genomic characterization uncovers novel biology.</title>
        <authorList>
            <person name="Wiegand S."/>
            <person name="Jogler M."/>
            <person name="Boedeker C."/>
            <person name="Pinto D."/>
            <person name="Vollmers J."/>
            <person name="Rivas-Marin E."/>
            <person name="Kohn T."/>
            <person name="Peeters S.H."/>
            <person name="Heuer A."/>
            <person name="Rast P."/>
            <person name="Oberbeckmann S."/>
            <person name="Bunk B."/>
            <person name="Jeske O."/>
            <person name="Meyerdierks A."/>
            <person name="Storesund J.E."/>
            <person name="Kallscheuer N."/>
            <person name="Luecker S."/>
            <person name="Lage O.M."/>
            <person name="Pohl T."/>
            <person name="Merkel B.J."/>
            <person name="Hornburger P."/>
            <person name="Mueller R.-W."/>
            <person name="Bruemmer F."/>
            <person name="Labrenz M."/>
            <person name="Spormann A.M."/>
            <person name="Op den Camp H."/>
            <person name="Overmann J."/>
            <person name="Amann R."/>
            <person name="Jetten M.S.M."/>
            <person name="Mascher T."/>
            <person name="Medema M.H."/>
            <person name="Devos D.P."/>
            <person name="Kaster A.-K."/>
            <person name="Ovreas L."/>
            <person name="Rohde M."/>
            <person name="Galperin M.Y."/>
            <person name="Jogler C."/>
        </authorList>
    </citation>
    <scope>NUCLEOTIDE SEQUENCE [LARGE SCALE GENOMIC DNA]</scope>
    <source>
        <strain evidence="6 7">Pan181</strain>
    </source>
</reference>
<evidence type="ECO:0000256" key="3">
    <source>
        <dbReference type="PROSITE-ProRule" id="PRU00339"/>
    </source>
</evidence>
<dbReference type="SUPFAM" id="SSF48452">
    <property type="entry name" value="TPR-like"/>
    <property type="match status" value="1"/>
</dbReference>
<accession>A0A518ARG7</accession>
<feature type="chain" id="PRO_5022200127" evidence="5">
    <location>
        <begin position="21"/>
        <end position="362"/>
    </location>
</feature>
<sequence precursor="true">MRKVILTSSLLAAITCPAWGGMPVLHSSSTEQPATAVQPKEKTHWWSRMWKSEPEKSEPTFFYRPPVEEPSTTERITTAMTDNAAVRAAKSWVTPNKDEAPQQVDPLSLAKPTGKPTPELMRMMAQTREGQQDIAGAREMYMKALAANPRSVKTLRALGHFEDRQNKLLDAERYYTQAVQIEPENPALLNDLALCLARQEKMLPSVQVLERAIALAPTKPLYRNNLATVLMELGDQQHAMQHLMAVHSQPAAYYNMAHLLEKRGQQEAALAHYAEALRLDPSMQPAELAVARLSNMADQQVAQVSPETTQQVAQTAMAPADSEQQQIEMPQIEWPSEPIQLPTGTSNANEPSFGPQLFPAGQ</sequence>
<dbReference type="Pfam" id="PF00515">
    <property type="entry name" value="TPR_1"/>
    <property type="match status" value="1"/>
</dbReference>
<dbReference type="AlphaFoldDB" id="A0A518ARG7"/>
<dbReference type="Proteomes" id="UP000315750">
    <property type="component" value="Chromosome"/>
</dbReference>
<dbReference type="InterPro" id="IPR052346">
    <property type="entry name" value="O-mannosyl-transferase_TMTC"/>
</dbReference>
<evidence type="ECO:0000256" key="2">
    <source>
        <dbReference type="ARBA" id="ARBA00022803"/>
    </source>
</evidence>
<dbReference type="RefSeq" id="WP_145248413.1">
    <property type="nucleotide sequence ID" value="NZ_CP036278.1"/>
</dbReference>